<evidence type="ECO:0008006" key="11">
    <source>
        <dbReference type="Google" id="ProtNLM"/>
    </source>
</evidence>
<proteinExistence type="inferred from homology"/>
<keyword evidence="3" id="KW-0813">Transport</keyword>
<evidence type="ECO:0000313" key="10">
    <source>
        <dbReference type="Proteomes" id="UP000705983"/>
    </source>
</evidence>
<evidence type="ECO:0000313" key="9">
    <source>
        <dbReference type="EMBL" id="MBM9432599.1"/>
    </source>
</evidence>
<evidence type="ECO:0000256" key="3">
    <source>
        <dbReference type="ARBA" id="ARBA00022448"/>
    </source>
</evidence>
<dbReference type="InterPro" id="IPR007208">
    <property type="entry name" value="MrpF/PhaF-like"/>
</dbReference>
<evidence type="ECO:0000256" key="1">
    <source>
        <dbReference type="ARBA" id="ARBA00004651"/>
    </source>
</evidence>
<gene>
    <name evidence="9" type="ORF">JVW63_02635</name>
</gene>
<comment type="similarity">
    <text evidence="2">Belongs to the CPA3 antiporters (TC 2.A.63) subunit F family.</text>
</comment>
<evidence type="ECO:0000256" key="7">
    <source>
        <dbReference type="ARBA" id="ARBA00023136"/>
    </source>
</evidence>
<evidence type="ECO:0000256" key="2">
    <source>
        <dbReference type="ARBA" id="ARBA00009212"/>
    </source>
</evidence>
<sequence length="84" mass="8648">MILNIALTACVLSAVLSVIRIKTGPTPADRVVAADLLTFSVVGMLAIIGTRIARIGTFDLIVVATLVAFLSAVALARVLTGGDR</sequence>
<keyword evidence="4" id="KW-1003">Cell membrane</keyword>
<feature type="transmembrane region" description="Helical" evidence="8">
    <location>
        <begin position="30"/>
        <end position="48"/>
    </location>
</feature>
<dbReference type="RefSeq" id="WP_182172903.1">
    <property type="nucleotide sequence ID" value="NZ_CP059676.1"/>
</dbReference>
<reference evidence="10" key="1">
    <citation type="submission" date="2021-02" db="EMBL/GenBank/DDBJ databases">
        <title>Leucobacter sp. CX169.</title>
        <authorList>
            <person name="Cheng Y."/>
        </authorList>
    </citation>
    <scope>NUCLEOTIDE SEQUENCE [LARGE SCALE GENOMIC DNA]</scope>
    <source>
        <strain evidence="10">JY899</strain>
    </source>
</reference>
<name>A0ABS2TH44_9ACTO</name>
<dbReference type="PANTHER" id="PTHR34702">
    <property type="entry name" value="NA(+)/H(+) ANTIPORTER SUBUNIT F1"/>
    <property type="match status" value="1"/>
</dbReference>
<comment type="subcellular location">
    <subcellularLocation>
        <location evidence="1">Cell membrane</location>
        <topology evidence="1">Multi-pass membrane protein</topology>
    </subcellularLocation>
</comment>
<keyword evidence="7 8" id="KW-0472">Membrane</keyword>
<organism evidence="9 10">
    <name type="scientific">Flaviflexus equikiangi</name>
    <dbReference type="NCBI Taxonomy" id="2758573"/>
    <lineage>
        <taxon>Bacteria</taxon>
        <taxon>Bacillati</taxon>
        <taxon>Actinomycetota</taxon>
        <taxon>Actinomycetes</taxon>
        <taxon>Actinomycetales</taxon>
        <taxon>Actinomycetaceae</taxon>
        <taxon>Flaviflexus</taxon>
    </lineage>
</organism>
<accession>A0ABS2TH44</accession>
<evidence type="ECO:0000256" key="8">
    <source>
        <dbReference type="SAM" id="Phobius"/>
    </source>
</evidence>
<evidence type="ECO:0000256" key="5">
    <source>
        <dbReference type="ARBA" id="ARBA00022692"/>
    </source>
</evidence>
<dbReference type="PANTHER" id="PTHR34702:SF1">
    <property type="entry name" value="NA(+)_H(+) ANTIPORTER SUBUNIT F"/>
    <property type="match status" value="1"/>
</dbReference>
<keyword evidence="6 8" id="KW-1133">Transmembrane helix</keyword>
<evidence type="ECO:0000256" key="6">
    <source>
        <dbReference type="ARBA" id="ARBA00022989"/>
    </source>
</evidence>
<dbReference type="EMBL" id="JAFFJS010000001">
    <property type="protein sequence ID" value="MBM9432599.1"/>
    <property type="molecule type" value="Genomic_DNA"/>
</dbReference>
<keyword evidence="10" id="KW-1185">Reference proteome</keyword>
<dbReference type="Proteomes" id="UP000705983">
    <property type="component" value="Unassembled WGS sequence"/>
</dbReference>
<feature type="transmembrane region" description="Helical" evidence="8">
    <location>
        <begin position="60"/>
        <end position="79"/>
    </location>
</feature>
<comment type="caution">
    <text evidence="9">The sequence shown here is derived from an EMBL/GenBank/DDBJ whole genome shotgun (WGS) entry which is preliminary data.</text>
</comment>
<dbReference type="Pfam" id="PF04066">
    <property type="entry name" value="MrpF_PhaF"/>
    <property type="match status" value="1"/>
</dbReference>
<evidence type="ECO:0000256" key="4">
    <source>
        <dbReference type="ARBA" id="ARBA00022475"/>
    </source>
</evidence>
<protein>
    <recommendedName>
        <fullName evidence="11">Pesticidal protein Cry26Aa</fullName>
    </recommendedName>
</protein>
<keyword evidence="5 8" id="KW-0812">Transmembrane</keyword>